<dbReference type="Proteomes" id="UP000274429">
    <property type="component" value="Unassembled WGS sequence"/>
</dbReference>
<sequence length="221" mass="24947">MSTETSDHYRPTVIKHVPSLERLDLKLISEDEKMMAVRHSNLTSFTVVDGGVEEETKKMNELENSETRNDLSSETKAQKEELVIADSAVVASKEVDFSDLAVHKSTRIFKPRWYALLQHLVRFISRASYTVLLNSISRLSKFCSLRDESSNLRGSGEDVLSIRETVSHLSLVNKQALAEILHLLPRLNDDALALLANEVANRRRHHEERVSPASSTRVTTP</sequence>
<proteinExistence type="predicted"/>
<accession>A0A0R3X068</accession>
<evidence type="ECO:0000313" key="2">
    <source>
        <dbReference type="Proteomes" id="UP000274429"/>
    </source>
</evidence>
<evidence type="ECO:0000313" key="1">
    <source>
        <dbReference type="EMBL" id="VDM30694.1"/>
    </source>
</evidence>
<protein>
    <submittedName>
        <fullName evidence="3">RPAP3_C domain-containing protein</fullName>
    </submittedName>
</protein>
<reference evidence="3" key="1">
    <citation type="submission" date="2017-02" db="UniProtKB">
        <authorList>
            <consortium name="WormBaseParasite"/>
        </authorList>
    </citation>
    <scope>IDENTIFICATION</scope>
</reference>
<name>A0A0R3X068_HYDTA</name>
<keyword evidence="2" id="KW-1185">Reference proteome</keyword>
<dbReference type="OrthoDB" id="1517790at2759"/>
<dbReference type="WBParaSite" id="TTAC_0000649301-mRNA-1">
    <property type="protein sequence ID" value="TTAC_0000649301-mRNA-1"/>
    <property type="gene ID" value="TTAC_0000649301"/>
</dbReference>
<organism evidence="3">
    <name type="scientific">Hydatigena taeniaeformis</name>
    <name type="common">Feline tapeworm</name>
    <name type="synonym">Taenia taeniaeformis</name>
    <dbReference type="NCBI Taxonomy" id="6205"/>
    <lineage>
        <taxon>Eukaryota</taxon>
        <taxon>Metazoa</taxon>
        <taxon>Spiralia</taxon>
        <taxon>Lophotrochozoa</taxon>
        <taxon>Platyhelminthes</taxon>
        <taxon>Cestoda</taxon>
        <taxon>Eucestoda</taxon>
        <taxon>Cyclophyllidea</taxon>
        <taxon>Taeniidae</taxon>
        <taxon>Hydatigera</taxon>
    </lineage>
</organism>
<gene>
    <name evidence="1" type="ORF">TTAC_LOCUS6478</name>
</gene>
<reference evidence="1 2" key="2">
    <citation type="submission" date="2018-11" db="EMBL/GenBank/DDBJ databases">
        <authorList>
            <consortium name="Pathogen Informatics"/>
        </authorList>
    </citation>
    <scope>NUCLEOTIDE SEQUENCE [LARGE SCALE GENOMIC DNA]</scope>
</reference>
<dbReference type="AlphaFoldDB" id="A0A0R3X068"/>
<dbReference type="EMBL" id="UYWX01020305">
    <property type="protein sequence ID" value="VDM30694.1"/>
    <property type="molecule type" value="Genomic_DNA"/>
</dbReference>
<evidence type="ECO:0000313" key="3">
    <source>
        <dbReference type="WBParaSite" id="TTAC_0000649301-mRNA-1"/>
    </source>
</evidence>
<dbReference type="STRING" id="6205.A0A0R3X068"/>